<reference evidence="2" key="1">
    <citation type="journal article" date="2019" name="Int. J. Syst. Evol. Microbiol.">
        <title>The Global Catalogue of Microorganisms (GCM) 10K type strain sequencing project: providing services to taxonomists for standard genome sequencing and annotation.</title>
        <authorList>
            <consortium name="The Broad Institute Genomics Platform"/>
            <consortium name="The Broad Institute Genome Sequencing Center for Infectious Disease"/>
            <person name="Wu L."/>
            <person name="Ma J."/>
        </authorList>
    </citation>
    <scope>NUCLEOTIDE SEQUENCE [LARGE SCALE GENOMIC DNA]</scope>
    <source>
        <strain evidence="2">JCM 16365</strain>
    </source>
</reference>
<gene>
    <name evidence="1" type="ORF">GCM10009862_15580</name>
</gene>
<proteinExistence type="predicted"/>
<sequence>MSTTEALWVAYGNTGVVGSIRKDAGSYVVTMSGADEHLGSYPSMEIAKGALRAHLKPGSAWPEFRQH</sequence>
<name>A0ABP6BQJ3_9MICO</name>
<keyword evidence="2" id="KW-1185">Reference proteome</keyword>
<dbReference type="RefSeq" id="WP_344228343.1">
    <property type="nucleotide sequence ID" value="NZ_BAAARI010000011.1"/>
</dbReference>
<dbReference type="EMBL" id="BAAARI010000011">
    <property type="protein sequence ID" value="GAA2577137.1"/>
    <property type="molecule type" value="Genomic_DNA"/>
</dbReference>
<dbReference type="Proteomes" id="UP001500274">
    <property type="component" value="Unassembled WGS sequence"/>
</dbReference>
<comment type="caution">
    <text evidence="1">The sequence shown here is derived from an EMBL/GenBank/DDBJ whole genome shotgun (WGS) entry which is preliminary data.</text>
</comment>
<evidence type="ECO:0008006" key="3">
    <source>
        <dbReference type="Google" id="ProtNLM"/>
    </source>
</evidence>
<protein>
    <recommendedName>
        <fullName evidence="3">Methyltransferase</fullName>
    </recommendedName>
</protein>
<evidence type="ECO:0000313" key="2">
    <source>
        <dbReference type="Proteomes" id="UP001500274"/>
    </source>
</evidence>
<accession>A0ABP6BQJ3</accession>
<evidence type="ECO:0000313" key="1">
    <source>
        <dbReference type="EMBL" id="GAA2577137.1"/>
    </source>
</evidence>
<organism evidence="1 2">
    <name type="scientific">Microbacterium binotii</name>
    <dbReference type="NCBI Taxonomy" id="462710"/>
    <lineage>
        <taxon>Bacteria</taxon>
        <taxon>Bacillati</taxon>
        <taxon>Actinomycetota</taxon>
        <taxon>Actinomycetes</taxon>
        <taxon>Micrococcales</taxon>
        <taxon>Microbacteriaceae</taxon>
        <taxon>Microbacterium</taxon>
    </lineage>
</organism>